<proteinExistence type="predicted"/>
<dbReference type="InterPro" id="IPR017441">
    <property type="entry name" value="Protein_kinase_ATP_BS"/>
</dbReference>
<keyword evidence="6" id="KW-0808">Transferase</keyword>
<dbReference type="PANTHER" id="PTHR24348">
    <property type="entry name" value="SERINE/THREONINE-PROTEIN KINASE UNC-51-RELATED"/>
    <property type="match status" value="1"/>
</dbReference>
<dbReference type="InterPro" id="IPR045269">
    <property type="entry name" value="Atg1-like"/>
</dbReference>
<evidence type="ECO:0000256" key="4">
    <source>
        <dbReference type="SAM" id="MobiDB-lite"/>
    </source>
</evidence>
<dbReference type="InterPro" id="IPR000719">
    <property type="entry name" value="Prot_kinase_dom"/>
</dbReference>
<feature type="domain" description="Protein kinase" evidence="5">
    <location>
        <begin position="29"/>
        <end position="322"/>
    </location>
</feature>
<dbReference type="AlphaFoldDB" id="A0A9W8GCS2"/>
<accession>A0A9W8GCS2</accession>
<dbReference type="Gene3D" id="1.10.510.10">
    <property type="entry name" value="Transferase(Phosphotransferase) domain 1"/>
    <property type="match status" value="1"/>
</dbReference>
<dbReference type="SUPFAM" id="SSF56112">
    <property type="entry name" value="Protein kinase-like (PK-like)"/>
    <property type="match status" value="1"/>
</dbReference>
<keyword evidence="1 3" id="KW-0547">Nucleotide-binding</keyword>
<evidence type="ECO:0000256" key="1">
    <source>
        <dbReference type="ARBA" id="ARBA00022741"/>
    </source>
</evidence>
<keyword evidence="6" id="KW-0723">Serine/threonine-protein kinase</keyword>
<feature type="compositionally biased region" description="Polar residues" evidence="4">
    <location>
        <begin position="68"/>
        <end position="84"/>
    </location>
</feature>
<gene>
    <name evidence="6" type="primary">SKS1</name>
    <name evidence="6" type="ORF">GGI25_000397</name>
</gene>
<feature type="region of interest" description="Disordered" evidence="4">
    <location>
        <begin position="1"/>
        <end position="21"/>
    </location>
</feature>
<protein>
    <submittedName>
        <fullName evidence="6">Serine/threonine protein kinase</fullName>
    </submittedName>
</protein>
<dbReference type="GO" id="GO:0005524">
    <property type="term" value="F:ATP binding"/>
    <property type="evidence" value="ECO:0007669"/>
    <property type="project" value="UniProtKB-UniRule"/>
</dbReference>
<organism evidence="6 7">
    <name type="scientific">Coemansia spiralis</name>
    <dbReference type="NCBI Taxonomy" id="417178"/>
    <lineage>
        <taxon>Eukaryota</taxon>
        <taxon>Fungi</taxon>
        <taxon>Fungi incertae sedis</taxon>
        <taxon>Zoopagomycota</taxon>
        <taxon>Kickxellomycotina</taxon>
        <taxon>Kickxellomycetes</taxon>
        <taxon>Kickxellales</taxon>
        <taxon>Kickxellaceae</taxon>
        <taxon>Coemansia</taxon>
    </lineage>
</organism>
<dbReference type="PROSITE" id="PS50011">
    <property type="entry name" value="PROTEIN_KINASE_DOM"/>
    <property type="match status" value="1"/>
</dbReference>
<feature type="binding site" evidence="3">
    <location>
        <position position="63"/>
    </location>
    <ligand>
        <name>ATP</name>
        <dbReference type="ChEBI" id="CHEBI:30616"/>
    </ligand>
</feature>
<dbReference type="SMART" id="SM00220">
    <property type="entry name" value="S_TKc"/>
    <property type="match status" value="1"/>
</dbReference>
<dbReference type="Pfam" id="PF00069">
    <property type="entry name" value="Pkinase"/>
    <property type="match status" value="1"/>
</dbReference>
<dbReference type="GO" id="GO:0004674">
    <property type="term" value="F:protein serine/threonine kinase activity"/>
    <property type="evidence" value="ECO:0007669"/>
    <property type="project" value="UniProtKB-KW"/>
</dbReference>
<dbReference type="Proteomes" id="UP001151518">
    <property type="component" value="Unassembled WGS sequence"/>
</dbReference>
<dbReference type="InterPro" id="IPR011009">
    <property type="entry name" value="Kinase-like_dom_sf"/>
</dbReference>
<feature type="region of interest" description="Disordered" evidence="4">
    <location>
        <begin position="61"/>
        <end position="90"/>
    </location>
</feature>
<evidence type="ECO:0000256" key="3">
    <source>
        <dbReference type="PROSITE-ProRule" id="PRU10141"/>
    </source>
</evidence>
<evidence type="ECO:0000313" key="6">
    <source>
        <dbReference type="EMBL" id="KAJ2680762.1"/>
    </source>
</evidence>
<sequence length="547" mass="60910">MVFNNTARHGDGRPQPGSMVGHSIDNGNLQFVKLIGVGTYGEVYLAVDRRTGESYAVKVLPRKPTNPLPTSTAQSRLQRQSNRAAPSADEQQFVDARLLSREVALFARIPQHNNIIRLERMLHTQDQLFMVMEHCPGGDLYENISTNPYFQLPGNDALIRRLFLQLASAIQHCHKHGVYHRDIKPENVLVTRDGLNIKLIDFGLSTGETWCREIGCGSAYYMSPECQGGIHVNVDQYAAAPNDVWALGIILINLATGRNPWNRAHISDPLFRRFITDKSFLCKAIRATPELRHIIYRTLDVNPMTRCTLEELQRLVQSCPRFIEPAVPDQKFGQQHVRQHVSVSPPTPANKLQHQSPTLFHAPIKSPVMQNNGYENRQQQAAAAVVPSLRITPTLFQQQNHQQHQQQQNMQHPNMHPVNNGICFGGVAQTPGTAMQQQNNNYATRTDSFTSPDISFFDSLRFSTIEGSHKQQQTAHPAPPSIDATRNIANIIQRIPQAKLNAAVQRVHFCGDEIANRGTPPYTCSAVVPATATARSHAAPVCGAGIC</sequence>
<dbReference type="PROSITE" id="PS00108">
    <property type="entry name" value="PROTEIN_KINASE_ST"/>
    <property type="match status" value="1"/>
</dbReference>
<dbReference type="OrthoDB" id="541276at2759"/>
<dbReference type="InterPro" id="IPR008271">
    <property type="entry name" value="Ser/Thr_kinase_AS"/>
</dbReference>
<evidence type="ECO:0000256" key="2">
    <source>
        <dbReference type="ARBA" id="ARBA00022840"/>
    </source>
</evidence>
<keyword evidence="6" id="KW-0418">Kinase</keyword>
<dbReference type="EMBL" id="JANBTW010000003">
    <property type="protein sequence ID" value="KAJ2680762.1"/>
    <property type="molecule type" value="Genomic_DNA"/>
</dbReference>
<name>A0A9W8GCS2_9FUNG</name>
<keyword evidence="2 3" id="KW-0067">ATP-binding</keyword>
<dbReference type="GO" id="GO:0005737">
    <property type="term" value="C:cytoplasm"/>
    <property type="evidence" value="ECO:0007669"/>
    <property type="project" value="TreeGrafter"/>
</dbReference>
<dbReference type="GO" id="GO:0010506">
    <property type="term" value="P:regulation of autophagy"/>
    <property type="evidence" value="ECO:0007669"/>
    <property type="project" value="InterPro"/>
</dbReference>
<reference evidence="6" key="1">
    <citation type="submission" date="2022-07" db="EMBL/GenBank/DDBJ databases">
        <title>Phylogenomic reconstructions and comparative analyses of Kickxellomycotina fungi.</title>
        <authorList>
            <person name="Reynolds N.K."/>
            <person name="Stajich J.E."/>
            <person name="Barry K."/>
            <person name="Grigoriev I.V."/>
            <person name="Crous P."/>
            <person name="Smith M.E."/>
        </authorList>
    </citation>
    <scope>NUCLEOTIDE SEQUENCE</scope>
    <source>
        <strain evidence="6">NRRL 3115</strain>
    </source>
</reference>
<evidence type="ECO:0000313" key="7">
    <source>
        <dbReference type="Proteomes" id="UP001151518"/>
    </source>
</evidence>
<dbReference type="PROSITE" id="PS00107">
    <property type="entry name" value="PROTEIN_KINASE_ATP"/>
    <property type="match status" value="1"/>
</dbReference>
<evidence type="ECO:0000259" key="5">
    <source>
        <dbReference type="PROSITE" id="PS50011"/>
    </source>
</evidence>
<comment type="caution">
    <text evidence="6">The sequence shown here is derived from an EMBL/GenBank/DDBJ whole genome shotgun (WGS) entry which is preliminary data.</text>
</comment>
<dbReference type="PANTHER" id="PTHR24348:SF68">
    <property type="entry name" value="SERINE_THREONINE-PROTEIN KINASE ATG1C"/>
    <property type="match status" value="1"/>
</dbReference>